<keyword evidence="1" id="KW-1133">Transmembrane helix</keyword>
<dbReference type="RefSeq" id="WP_175478705.1">
    <property type="nucleotide sequence ID" value="NZ_FNQM01000001.1"/>
</dbReference>
<feature type="transmembrane region" description="Helical" evidence="1">
    <location>
        <begin position="7"/>
        <end position="26"/>
    </location>
</feature>
<keyword evidence="1" id="KW-0812">Transmembrane</keyword>
<keyword evidence="3" id="KW-1185">Reference proteome</keyword>
<evidence type="ECO:0000313" key="2">
    <source>
        <dbReference type="EMBL" id="SDZ77269.1"/>
    </source>
</evidence>
<dbReference type="STRING" id="89524.SAMN05444370_101275"/>
<sequence>MNIWFEYGVPFGLVAFGLLAVLYAHLEGKRVDRLIVEERRRERLSRRR</sequence>
<dbReference type="Proteomes" id="UP000198703">
    <property type="component" value="Unassembled WGS sequence"/>
</dbReference>
<dbReference type="EMBL" id="FNQM01000001">
    <property type="protein sequence ID" value="SDZ77269.1"/>
    <property type="molecule type" value="Genomic_DNA"/>
</dbReference>
<protein>
    <recommendedName>
        <fullName evidence="4">Heme exporter protein D</fullName>
    </recommendedName>
</protein>
<evidence type="ECO:0000256" key="1">
    <source>
        <dbReference type="SAM" id="Phobius"/>
    </source>
</evidence>
<name>A0A1H3VR82_9RHOB</name>
<accession>A0A1H3VR82</accession>
<keyword evidence="1" id="KW-0472">Membrane</keyword>
<dbReference type="AlphaFoldDB" id="A0A1H3VR82"/>
<proteinExistence type="predicted"/>
<organism evidence="2 3">
    <name type="scientific">Rubrimonas cliftonensis</name>
    <dbReference type="NCBI Taxonomy" id="89524"/>
    <lineage>
        <taxon>Bacteria</taxon>
        <taxon>Pseudomonadati</taxon>
        <taxon>Pseudomonadota</taxon>
        <taxon>Alphaproteobacteria</taxon>
        <taxon>Rhodobacterales</taxon>
        <taxon>Paracoccaceae</taxon>
        <taxon>Rubrimonas</taxon>
    </lineage>
</organism>
<evidence type="ECO:0000313" key="3">
    <source>
        <dbReference type="Proteomes" id="UP000198703"/>
    </source>
</evidence>
<reference evidence="2 3" key="1">
    <citation type="submission" date="2016-10" db="EMBL/GenBank/DDBJ databases">
        <authorList>
            <person name="de Groot N.N."/>
        </authorList>
    </citation>
    <scope>NUCLEOTIDE SEQUENCE [LARGE SCALE GENOMIC DNA]</scope>
    <source>
        <strain evidence="2 3">DSM 15345</strain>
    </source>
</reference>
<gene>
    <name evidence="2" type="ORF">SAMN05444370_101275</name>
</gene>
<evidence type="ECO:0008006" key="4">
    <source>
        <dbReference type="Google" id="ProtNLM"/>
    </source>
</evidence>